<feature type="transmembrane region" description="Helical" evidence="1">
    <location>
        <begin position="65"/>
        <end position="86"/>
    </location>
</feature>
<keyword evidence="4" id="KW-1185">Reference proteome</keyword>
<evidence type="ECO:0000256" key="2">
    <source>
        <dbReference type="SAM" id="SignalP"/>
    </source>
</evidence>
<gene>
    <name evidence="3" type="ORF">LWI29_024894</name>
</gene>
<sequence>MSLHLILNSALALTAVDAENIALIHPSYTSSAENIPINVPSHTPSSALPSMPHLHRILSAGFSDLISVICVFLFWETSFALGAKMVRGKTQMKRIKTQQAASDVLEA</sequence>
<keyword evidence="1" id="KW-0472">Membrane</keyword>
<evidence type="ECO:0000256" key="1">
    <source>
        <dbReference type="SAM" id="Phobius"/>
    </source>
</evidence>
<protein>
    <submittedName>
        <fullName evidence="3">Uncharacterized protein</fullName>
    </submittedName>
</protein>
<feature type="signal peptide" evidence="2">
    <location>
        <begin position="1"/>
        <end position="18"/>
    </location>
</feature>
<evidence type="ECO:0000313" key="3">
    <source>
        <dbReference type="EMBL" id="KAK0587560.1"/>
    </source>
</evidence>
<comment type="caution">
    <text evidence="3">The sequence shown here is derived from an EMBL/GenBank/DDBJ whole genome shotgun (WGS) entry which is preliminary data.</text>
</comment>
<reference evidence="3" key="2">
    <citation type="submission" date="2023-06" db="EMBL/GenBank/DDBJ databases">
        <authorList>
            <person name="Swenson N.G."/>
            <person name="Wegrzyn J.L."/>
            <person name="Mcevoy S.L."/>
        </authorList>
    </citation>
    <scope>NUCLEOTIDE SEQUENCE</scope>
    <source>
        <strain evidence="3">NS2018</strain>
        <tissue evidence="3">Leaf</tissue>
    </source>
</reference>
<dbReference type="AlphaFoldDB" id="A0AA39VNT3"/>
<dbReference type="EMBL" id="JAUESC010000382">
    <property type="protein sequence ID" value="KAK0587560.1"/>
    <property type="molecule type" value="Genomic_DNA"/>
</dbReference>
<evidence type="ECO:0000313" key="4">
    <source>
        <dbReference type="Proteomes" id="UP001168877"/>
    </source>
</evidence>
<feature type="chain" id="PRO_5041305218" evidence="2">
    <location>
        <begin position="19"/>
        <end position="107"/>
    </location>
</feature>
<keyword evidence="1" id="KW-0812">Transmembrane</keyword>
<dbReference type="Proteomes" id="UP001168877">
    <property type="component" value="Unassembled WGS sequence"/>
</dbReference>
<keyword evidence="1" id="KW-1133">Transmembrane helix</keyword>
<accession>A0AA39VNT3</accession>
<keyword evidence="2" id="KW-0732">Signal</keyword>
<name>A0AA39VNT3_ACESA</name>
<organism evidence="3 4">
    <name type="scientific">Acer saccharum</name>
    <name type="common">Sugar maple</name>
    <dbReference type="NCBI Taxonomy" id="4024"/>
    <lineage>
        <taxon>Eukaryota</taxon>
        <taxon>Viridiplantae</taxon>
        <taxon>Streptophyta</taxon>
        <taxon>Embryophyta</taxon>
        <taxon>Tracheophyta</taxon>
        <taxon>Spermatophyta</taxon>
        <taxon>Magnoliopsida</taxon>
        <taxon>eudicotyledons</taxon>
        <taxon>Gunneridae</taxon>
        <taxon>Pentapetalae</taxon>
        <taxon>rosids</taxon>
        <taxon>malvids</taxon>
        <taxon>Sapindales</taxon>
        <taxon>Sapindaceae</taxon>
        <taxon>Hippocastanoideae</taxon>
        <taxon>Acereae</taxon>
        <taxon>Acer</taxon>
    </lineage>
</organism>
<reference evidence="3" key="1">
    <citation type="journal article" date="2022" name="Plant J.">
        <title>Strategies of tolerance reflected in two North American maple genomes.</title>
        <authorList>
            <person name="McEvoy S.L."/>
            <person name="Sezen U.U."/>
            <person name="Trouern-Trend A."/>
            <person name="McMahon S.M."/>
            <person name="Schaberg P.G."/>
            <person name="Yang J."/>
            <person name="Wegrzyn J.L."/>
            <person name="Swenson N.G."/>
        </authorList>
    </citation>
    <scope>NUCLEOTIDE SEQUENCE</scope>
    <source>
        <strain evidence="3">NS2018</strain>
    </source>
</reference>
<proteinExistence type="predicted"/>